<gene>
    <name evidence="1" type="ORF">CEP54_009113</name>
</gene>
<dbReference type="Proteomes" id="UP000288168">
    <property type="component" value="Unassembled WGS sequence"/>
</dbReference>
<dbReference type="EMBL" id="NKCI01000097">
    <property type="protein sequence ID" value="RSL55866.1"/>
    <property type="molecule type" value="Genomic_DNA"/>
</dbReference>
<protein>
    <submittedName>
        <fullName evidence="1">Uncharacterized protein</fullName>
    </submittedName>
</protein>
<sequence>MSLPHVEWDAVQRCVTLHNAFGIGHVTAKAEDKLWRKSLATGDGFRDGSKLKRTELGPTVRCVVNERTGDLSVE</sequence>
<accession>A0A428PSJ2</accession>
<proteinExistence type="predicted"/>
<name>A0A428PSJ2_9HYPO</name>
<comment type="caution">
    <text evidence="1">The sequence shown here is derived from an EMBL/GenBank/DDBJ whole genome shotgun (WGS) entry which is preliminary data.</text>
</comment>
<evidence type="ECO:0000313" key="2">
    <source>
        <dbReference type="Proteomes" id="UP000288168"/>
    </source>
</evidence>
<organism evidence="1 2">
    <name type="scientific">Fusarium duplospermum</name>
    <dbReference type="NCBI Taxonomy" id="1325734"/>
    <lineage>
        <taxon>Eukaryota</taxon>
        <taxon>Fungi</taxon>
        <taxon>Dikarya</taxon>
        <taxon>Ascomycota</taxon>
        <taxon>Pezizomycotina</taxon>
        <taxon>Sordariomycetes</taxon>
        <taxon>Hypocreomycetidae</taxon>
        <taxon>Hypocreales</taxon>
        <taxon>Nectriaceae</taxon>
        <taxon>Fusarium</taxon>
        <taxon>Fusarium solani species complex</taxon>
    </lineage>
</organism>
<evidence type="ECO:0000313" key="1">
    <source>
        <dbReference type="EMBL" id="RSL55866.1"/>
    </source>
</evidence>
<reference evidence="1 2" key="1">
    <citation type="submission" date="2017-06" db="EMBL/GenBank/DDBJ databases">
        <title>Comparative genomic analysis of Ambrosia Fusariam Clade fungi.</title>
        <authorList>
            <person name="Stajich J.E."/>
            <person name="Carrillo J."/>
            <person name="Kijimoto T."/>
            <person name="Eskalen A."/>
            <person name="O'Donnell K."/>
            <person name="Kasson M."/>
        </authorList>
    </citation>
    <scope>NUCLEOTIDE SEQUENCE [LARGE SCALE GENOMIC DNA]</scope>
    <source>
        <strain evidence="1 2">NRRL62584</strain>
    </source>
</reference>
<keyword evidence="2" id="KW-1185">Reference proteome</keyword>
<dbReference type="AlphaFoldDB" id="A0A428PSJ2"/>